<dbReference type="GO" id="GO:0031119">
    <property type="term" value="P:tRNA pseudouridine synthesis"/>
    <property type="evidence" value="ECO:0007669"/>
    <property type="project" value="TreeGrafter"/>
</dbReference>
<gene>
    <name evidence="6" type="ORF">LSTR_LSTR013451</name>
</gene>
<proteinExistence type="inferred from homology"/>
<evidence type="ECO:0000256" key="3">
    <source>
        <dbReference type="ARBA" id="ARBA00023235"/>
    </source>
</evidence>
<dbReference type="InParanoid" id="A0A482WVX5"/>
<dbReference type="PANTHER" id="PTHR11142:SF0">
    <property type="entry name" value="TRNA PSEUDOURIDINE SYNTHASE-LIKE 1"/>
    <property type="match status" value="1"/>
</dbReference>
<dbReference type="GO" id="GO:0003723">
    <property type="term" value="F:RNA binding"/>
    <property type="evidence" value="ECO:0007669"/>
    <property type="project" value="InterPro"/>
</dbReference>
<dbReference type="Pfam" id="PF01416">
    <property type="entry name" value="PseudoU_synth_1"/>
    <property type="match status" value="1"/>
</dbReference>
<reference evidence="6 7" key="1">
    <citation type="journal article" date="2017" name="Gigascience">
        <title>Genome sequence of the small brown planthopper, Laodelphax striatellus.</title>
        <authorList>
            <person name="Zhu J."/>
            <person name="Jiang F."/>
            <person name="Wang X."/>
            <person name="Yang P."/>
            <person name="Bao Y."/>
            <person name="Zhao W."/>
            <person name="Wang W."/>
            <person name="Lu H."/>
            <person name="Wang Q."/>
            <person name="Cui N."/>
            <person name="Li J."/>
            <person name="Chen X."/>
            <person name="Luo L."/>
            <person name="Yu J."/>
            <person name="Kang L."/>
            <person name="Cui F."/>
        </authorList>
    </citation>
    <scope>NUCLEOTIDE SEQUENCE [LARGE SCALE GENOMIC DNA]</scope>
    <source>
        <strain evidence="6">Lst14</strain>
    </source>
</reference>
<dbReference type="Gene3D" id="3.30.70.660">
    <property type="entry name" value="Pseudouridine synthase I, catalytic domain, C-terminal subdomain"/>
    <property type="match status" value="1"/>
</dbReference>
<dbReference type="AlphaFoldDB" id="A0A482WVX5"/>
<dbReference type="InterPro" id="IPR020097">
    <property type="entry name" value="PsdUridine_synth_TruA_a/b_dom"/>
</dbReference>
<keyword evidence="2 4" id="KW-0819">tRNA processing</keyword>
<evidence type="ECO:0000256" key="4">
    <source>
        <dbReference type="RuleBase" id="RU003792"/>
    </source>
</evidence>
<name>A0A482WVX5_LAOST</name>
<comment type="caution">
    <text evidence="6">The sequence shown here is derived from an EMBL/GenBank/DDBJ whole genome shotgun (WGS) entry which is preliminary data.</text>
</comment>
<dbReference type="InterPro" id="IPR020094">
    <property type="entry name" value="TruA/RsuA/RluB/E/F_N"/>
</dbReference>
<dbReference type="EC" id="5.4.99.12" evidence="4"/>
<keyword evidence="7" id="KW-1185">Reference proteome</keyword>
<protein>
    <recommendedName>
        <fullName evidence="4">tRNA pseudouridine synthase</fullName>
        <ecNumber evidence="4">5.4.99.12</ecNumber>
    </recommendedName>
</protein>
<evidence type="ECO:0000256" key="1">
    <source>
        <dbReference type="ARBA" id="ARBA00009375"/>
    </source>
</evidence>
<organism evidence="6 7">
    <name type="scientific">Laodelphax striatellus</name>
    <name type="common">Small brown planthopper</name>
    <name type="synonym">Delphax striatella</name>
    <dbReference type="NCBI Taxonomy" id="195883"/>
    <lineage>
        <taxon>Eukaryota</taxon>
        <taxon>Metazoa</taxon>
        <taxon>Ecdysozoa</taxon>
        <taxon>Arthropoda</taxon>
        <taxon>Hexapoda</taxon>
        <taxon>Insecta</taxon>
        <taxon>Pterygota</taxon>
        <taxon>Neoptera</taxon>
        <taxon>Paraneoptera</taxon>
        <taxon>Hemiptera</taxon>
        <taxon>Auchenorrhyncha</taxon>
        <taxon>Fulgoroidea</taxon>
        <taxon>Delphacidae</taxon>
        <taxon>Criomorphinae</taxon>
        <taxon>Laodelphax</taxon>
    </lineage>
</organism>
<dbReference type="InterPro" id="IPR020095">
    <property type="entry name" value="PsdUridine_synth_TruA_C"/>
</dbReference>
<evidence type="ECO:0000259" key="5">
    <source>
        <dbReference type="Pfam" id="PF01416"/>
    </source>
</evidence>
<accession>A0A482WVX5</accession>
<evidence type="ECO:0000256" key="2">
    <source>
        <dbReference type="ARBA" id="ARBA00022694"/>
    </source>
</evidence>
<dbReference type="SUPFAM" id="SSF55120">
    <property type="entry name" value="Pseudouridine synthase"/>
    <property type="match status" value="1"/>
</dbReference>
<dbReference type="InterPro" id="IPR001406">
    <property type="entry name" value="PsdUridine_synth_TruA"/>
</dbReference>
<dbReference type="GO" id="GO:0160147">
    <property type="term" value="F:tRNA pseudouridine(38-40) synthase activity"/>
    <property type="evidence" value="ECO:0007669"/>
    <property type="project" value="UniProtKB-EC"/>
</dbReference>
<keyword evidence="3 4" id="KW-0413">Isomerase</keyword>
<comment type="similarity">
    <text evidence="1 4">Belongs to the tRNA pseudouridine synthase TruA family.</text>
</comment>
<feature type="domain" description="Pseudouridine synthase I TruA alpha/beta" evidence="5">
    <location>
        <begin position="153"/>
        <end position="269"/>
    </location>
</feature>
<dbReference type="Gene3D" id="3.30.70.580">
    <property type="entry name" value="Pseudouridine synthase I, catalytic domain, N-terminal subdomain"/>
    <property type="match status" value="1"/>
</dbReference>
<evidence type="ECO:0000313" key="6">
    <source>
        <dbReference type="EMBL" id="RZF37442.1"/>
    </source>
</evidence>
<dbReference type="FunCoup" id="A0A482WVX5">
    <property type="interactions" value="582"/>
</dbReference>
<dbReference type="Proteomes" id="UP000291343">
    <property type="component" value="Unassembled WGS sequence"/>
</dbReference>
<evidence type="ECO:0000313" key="7">
    <source>
        <dbReference type="Proteomes" id="UP000291343"/>
    </source>
</evidence>
<dbReference type="InterPro" id="IPR020103">
    <property type="entry name" value="PsdUridine_synth_cat_dom_sf"/>
</dbReference>
<dbReference type="OrthoDB" id="10252009at2759"/>
<dbReference type="STRING" id="195883.A0A482WVX5"/>
<sequence>MIYVESHLAEANKDHQLVFSRNSRKLFAAQHNLKIRTDAGVHALRTAASVDLEVPNLPPDAITVTLNHYFAKIQCPIRILSTQVVSPDFNCRGLPLYRSYLYRFAVQKADSGFKSDYSFTFLVPTPIHEYKRCHFVHDSRFNIEAVQSVLPLFHGTKDFASFMSTNKNYKEDPTLTTIRRLDSVKLDRGQPLMPGYFTDQYYDYWQVQIVGKSFLYKQIRRTVAVLLGVGQGALGYKDVESLFTNPGSWFGGIRSVPAYGLYLTDVAYSDKDLEAPAEGQTEKIVTPDLKVKPDLEVTPDSKVTPVLKDPVQLSINQKINSRQLKLKQEQHEAVVKNERRKLSTRHAIWLAKSNYAKGLDEI</sequence>
<dbReference type="PANTHER" id="PTHR11142">
    <property type="entry name" value="PSEUDOURIDYLATE SYNTHASE"/>
    <property type="match status" value="1"/>
</dbReference>
<comment type="catalytic activity">
    <reaction evidence="4">
        <text>uridine(38/39/40) in tRNA = pseudouridine(38/39/40) in tRNA</text>
        <dbReference type="Rhea" id="RHEA:22376"/>
        <dbReference type="Rhea" id="RHEA-COMP:10085"/>
        <dbReference type="Rhea" id="RHEA-COMP:10087"/>
        <dbReference type="ChEBI" id="CHEBI:65314"/>
        <dbReference type="ChEBI" id="CHEBI:65315"/>
        <dbReference type="EC" id="5.4.99.12"/>
    </reaction>
</comment>
<dbReference type="EMBL" id="QKKF02024465">
    <property type="protein sequence ID" value="RZF37442.1"/>
    <property type="molecule type" value="Genomic_DNA"/>
</dbReference>